<feature type="transmembrane region" description="Helical" evidence="10">
    <location>
        <begin position="150"/>
        <end position="167"/>
    </location>
</feature>
<sequence length="307" mass="34041">MQIIKDSKIDFINNSRFTILLSGALILAGIFSLIINNGPKLSIDFKGGTLIAVQYTKPININDLRFQLKNVNIDGQSFDFSTSEIKHFGDNSNVSVRIANLENEPEKFSQNFIDILKDIYPDALPEDKDDFILSIDKVGPKIGSELSGKAIMAIIYAITLILIYISFRFEFTYAIGAIAAIAHDVIITLGVFSILGYEISLSIIAAFLTIVGYSLNDTIVIFDRIRENMKAIKRESVVSIVNKSINESLSRTIVTSLTTLFVVLTLYFFGGEVIHYFSFALIVGVLIGTYSSIFVASLIVVYMQPKT</sequence>
<dbReference type="InterPro" id="IPR022813">
    <property type="entry name" value="SecD/SecF_arch_bac"/>
</dbReference>
<dbReference type="FunFam" id="1.20.1640.10:FF:000024">
    <property type="entry name" value="Multifunctional fusion protein"/>
    <property type="match status" value="1"/>
</dbReference>
<dbReference type="InterPro" id="IPR022645">
    <property type="entry name" value="SecD/SecF_bac"/>
</dbReference>
<keyword evidence="5 10" id="KW-0812">Transmembrane</keyword>
<dbReference type="InterPro" id="IPR022646">
    <property type="entry name" value="SecD/SecF_CS"/>
</dbReference>
<dbReference type="SUPFAM" id="SSF82866">
    <property type="entry name" value="Multidrug efflux transporter AcrB transmembrane domain"/>
    <property type="match status" value="1"/>
</dbReference>
<evidence type="ECO:0000256" key="3">
    <source>
        <dbReference type="ARBA" id="ARBA00022448"/>
    </source>
</evidence>
<evidence type="ECO:0000256" key="7">
    <source>
        <dbReference type="ARBA" id="ARBA00022989"/>
    </source>
</evidence>
<keyword evidence="6" id="KW-0653">Protein transport</keyword>
<keyword evidence="3" id="KW-0813">Transport</keyword>
<dbReference type="NCBIfam" id="TIGR00966">
    <property type="entry name" value="transloc_SecF"/>
    <property type="match status" value="1"/>
</dbReference>
<dbReference type="Gene3D" id="1.20.1640.10">
    <property type="entry name" value="Multidrug efflux transporter AcrB transmembrane domain"/>
    <property type="match status" value="1"/>
</dbReference>
<evidence type="ECO:0000313" key="12">
    <source>
        <dbReference type="EMBL" id="SUZ57975.1"/>
    </source>
</evidence>
<evidence type="ECO:0000256" key="6">
    <source>
        <dbReference type="ARBA" id="ARBA00022927"/>
    </source>
</evidence>
<evidence type="ECO:0000256" key="5">
    <source>
        <dbReference type="ARBA" id="ARBA00022692"/>
    </source>
</evidence>
<dbReference type="PRINTS" id="PR01755">
    <property type="entry name" value="SECFTRNLCASE"/>
</dbReference>
<evidence type="ECO:0000256" key="2">
    <source>
        <dbReference type="ARBA" id="ARBA00015792"/>
    </source>
</evidence>
<evidence type="ECO:0000256" key="10">
    <source>
        <dbReference type="SAM" id="Phobius"/>
    </source>
</evidence>
<dbReference type="InterPro" id="IPR005665">
    <property type="entry name" value="SecF_bac"/>
</dbReference>
<evidence type="ECO:0000256" key="1">
    <source>
        <dbReference type="ARBA" id="ARBA00004651"/>
    </source>
</evidence>
<evidence type="ECO:0000256" key="8">
    <source>
        <dbReference type="ARBA" id="ARBA00023010"/>
    </source>
</evidence>
<proteinExistence type="inferred from homology"/>
<dbReference type="AlphaFoldDB" id="A0A381NTN1"/>
<feature type="transmembrane region" description="Helical" evidence="10">
    <location>
        <begin position="201"/>
        <end position="222"/>
    </location>
</feature>
<dbReference type="InterPro" id="IPR055344">
    <property type="entry name" value="SecD_SecF_C_bact"/>
</dbReference>
<keyword evidence="8" id="KW-0811">Translocation</keyword>
<reference evidence="12" key="1">
    <citation type="submission" date="2018-05" db="EMBL/GenBank/DDBJ databases">
        <authorList>
            <person name="Lanie J.A."/>
            <person name="Ng W.-L."/>
            <person name="Kazmierczak K.M."/>
            <person name="Andrzejewski T.M."/>
            <person name="Davidsen T.M."/>
            <person name="Wayne K.J."/>
            <person name="Tettelin H."/>
            <person name="Glass J.I."/>
            <person name="Rusch D."/>
            <person name="Podicherti R."/>
            <person name="Tsui H.-C.T."/>
            <person name="Winkler M.E."/>
        </authorList>
    </citation>
    <scope>NUCLEOTIDE SEQUENCE</scope>
</reference>
<dbReference type="PANTHER" id="PTHR30081">
    <property type="entry name" value="PROTEIN-EXPORT MEMBRANE PROTEIN SEC"/>
    <property type="match status" value="1"/>
</dbReference>
<dbReference type="Pfam" id="PF07549">
    <property type="entry name" value="Sec_GG"/>
    <property type="match status" value="1"/>
</dbReference>
<comment type="subcellular location">
    <subcellularLocation>
        <location evidence="1">Cell membrane</location>
        <topology evidence="1">Multi-pass membrane protein</topology>
    </subcellularLocation>
</comment>
<organism evidence="12">
    <name type="scientific">marine metagenome</name>
    <dbReference type="NCBI Taxonomy" id="408172"/>
    <lineage>
        <taxon>unclassified sequences</taxon>
        <taxon>metagenomes</taxon>
        <taxon>ecological metagenomes</taxon>
    </lineage>
</organism>
<keyword evidence="7 10" id="KW-1133">Transmembrane helix</keyword>
<dbReference type="HAMAP" id="MF_01464_B">
    <property type="entry name" value="SecF_B"/>
    <property type="match status" value="1"/>
</dbReference>
<keyword evidence="9 10" id="KW-0472">Membrane</keyword>
<evidence type="ECO:0000256" key="4">
    <source>
        <dbReference type="ARBA" id="ARBA00022475"/>
    </source>
</evidence>
<keyword evidence="4" id="KW-1003">Cell membrane</keyword>
<dbReference type="GO" id="GO:0006886">
    <property type="term" value="P:intracellular protein transport"/>
    <property type="evidence" value="ECO:0007669"/>
    <property type="project" value="InterPro"/>
</dbReference>
<dbReference type="InterPro" id="IPR048634">
    <property type="entry name" value="SecD_SecF_C"/>
</dbReference>
<evidence type="ECO:0000259" key="11">
    <source>
        <dbReference type="Pfam" id="PF02355"/>
    </source>
</evidence>
<evidence type="ECO:0000256" key="9">
    <source>
        <dbReference type="ARBA" id="ARBA00023136"/>
    </source>
</evidence>
<dbReference type="GO" id="GO:0015450">
    <property type="term" value="F:protein-transporting ATPase activity"/>
    <property type="evidence" value="ECO:0007669"/>
    <property type="project" value="InterPro"/>
</dbReference>
<protein>
    <recommendedName>
        <fullName evidence="2">Protein translocase subunit SecF</fullName>
    </recommendedName>
</protein>
<feature type="transmembrane region" description="Helical" evidence="10">
    <location>
        <begin position="17"/>
        <end position="35"/>
    </location>
</feature>
<accession>A0A381NTN1</accession>
<feature type="domain" description="Protein export membrane protein SecD/SecF C-terminal" evidence="11">
    <location>
        <begin position="131"/>
        <end position="304"/>
    </location>
</feature>
<dbReference type="EMBL" id="UINC01000590">
    <property type="protein sequence ID" value="SUZ57975.1"/>
    <property type="molecule type" value="Genomic_DNA"/>
</dbReference>
<feature type="transmembrane region" description="Helical" evidence="10">
    <location>
        <begin position="174"/>
        <end position="195"/>
    </location>
</feature>
<name>A0A381NTN1_9ZZZZ</name>
<dbReference type="GO" id="GO:0005886">
    <property type="term" value="C:plasma membrane"/>
    <property type="evidence" value="ECO:0007669"/>
    <property type="project" value="UniProtKB-SubCell"/>
</dbReference>
<gene>
    <name evidence="12" type="ORF">METZ01_LOCUS10829</name>
</gene>
<feature type="transmembrane region" description="Helical" evidence="10">
    <location>
        <begin position="252"/>
        <end position="270"/>
    </location>
</feature>
<dbReference type="PANTHER" id="PTHR30081:SF8">
    <property type="entry name" value="PROTEIN TRANSLOCASE SUBUNIT SECF"/>
    <property type="match status" value="1"/>
</dbReference>
<dbReference type="Pfam" id="PF02355">
    <property type="entry name" value="SecD_SecF_C"/>
    <property type="match status" value="1"/>
</dbReference>
<feature type="transmembrane region" description="Helical" evidence="10">
    <location>
        <begin position="276"/>
        <end position="302"/>
    </location>
</feature>
<dbReference type="NCBIfam" id="TIGR00916">
    <property type="entry name" value="2A0604s01"/>
    <property type="match status" value="1"/>
</dbReference>